<proteinExistence type="predicted"/>
<accession>A0A1V5ZKK9</accession>
<comment type="caution">
    <text evidence="1">The sequence shown here is derived from an EMBL/GenBank/DDBJ whole genome shotgun (WGS) entry which is preliminary data.</text>
</comment>
<protein>
    <submittedName>
        <fullName evidence="1">Uncharacterized protein</fullName>
    </submittedName>
</protein>
<organism evidence="1">
    <name type="scientific">candidate division CPR1 bacterium ADurb.Bin160</name>
    <dbReference type="NCBI Taxonomy" id="1852826"/>
    <lineage>
        <taxon>Bacteria</taxon>
        <taxon>candidate division CPR1</taxon>
    </lineage>
</organism>
<reference evidence="1" key="1">
    <citation type="submission" date="2017-02" db="EMBL/GenBank/DDBJ databases">
        <title>Delving into the versatile metabolic prowess of the omnipresent phylum Bacteroidetes.</title>
        <authorList>
            <person name="Nobu M.K."/>
            <person name="Mei R."/>
            <person name="Narihiro T."/>
            <person name="Kuroda K."/>
            <person name="Liu W.-T."/>
        </authorList>
    </citation>
    <scope>NUCLEOTIDE SEQUENCE</scope>
    <source>
        <strain evidence="1">ADurb.Bin160</strain>
    </source>
</reference>
<gene>
    <name evidence="1" type="ORF">BWY04_01216</name>
</gene>
<name>A0A1V5ZKK9_9BACT</name>
<dbReference type="Proteomes" id="UP000485621">
    <property type="component" value="Unassembled WGS sequence"/>
</dbReference>
<evidence type="ECO:0000313" key="1">
    <source>
        <dbReference type="EMBL" id="OQB40757.1"/>
    </source>
</evidence>
<dbReference type="AlphaFoldDB" id="A0A1V5ZKK9"/>
<sequence>MKVKFFDTQKQVVLEKEMQNENVYSNLSFD</sequence>
<dbReference type="EMBL" id="MWDB01000033">
    <property type="protein sequence ID" value="OQB40757.1"/>
    <property type="molecule type" value="Genomic_DNA"/>
</dbReference>